<dbReference type="EMBL" id="CP087164">
    <property type="protein sequence ID" value="UGS35000.1"/>
    <property type="molecule type" value="Genomic_DNA"/>
</dbReference>
<dbReference type="PANTHER" id="PTHR37422">
    <property type="entry name" value="TEICHURONIC ACID BIOSYNTHESIS PROTEIN TUAE"/>
    <property type="match status" value="1"/>
</dbReference>
<dbReference type="InterPro" id="IPR011990">
    <property type="entry name" value="TPR-like_helical_dom_sf"/>
</dbReference>
<comment type="subcellular location">
    <subcellularLocation>
        <location evidence="1">Membrane</location>
        <topology evidence="1">Multi-pass membrane protein</topology>
    </subcellularLocation>
</comment>
<feature type="transmembrane region" description="Helical" evidence="5">
    <location>
        <begin position="399"/>
        <end position="422"/>
    </location>
</feature>
<dbReference type="InterPro" id="IPR051533">
    <property type="entry name" value="WaaL-like"/>
</dbReference>
<dbReference type="Proteomes" id="UP001162834">
    <property type="component" value="Chromosome"/>
</dbReference>
<organism evidence="7 8">
    <name type="scientific">Capillimicrobium parvum</name>
    <dbReference type="NCBI Taxonomy" id="2884022"/>
    <lineage>
        <taxon>Bacteria</taxon>
        <taxon>Bacillati</taxon>
        <taxon>Actinomycetota</taxon>
        <taxon>Thermoleophilia</taxon>
        <taxon>Solirubrobacterales</taxon>
        <taxon>Capillimicrobiaceae</taxon>
        <taxon>Capillimicrobium</taxon>
    </lineage>
</organism>
<feature type="transmembrane region" description="Helical" evidence="5">
    <location>
        <begin position="189"/>
        <end position="206"/>
    </location>
</feature>
<dbReference type="AlphaFoldDB" id="A0A9E6XV24"/>
<evidence type="ECO:0000259" key="6">
    <source>
        <dbReference type="Pfam" id="PF04932"/>
    </source>
</evidence>
<feature type="transmembrane region" description="Helical" evidence="5">
    <location>
        <begin position="306"/>
        <end position="326"/>
    </location>
</feature>
<feature type="transmembrane region" description="Helical" evidence="5">
    <location>
        <begin position="212"/>
        <end position="228"/>
    </location>
</feature>
<evidence type="ECO:0000256" key="1">
    <source>
        <dbReference type="ARBA" id="ARBA00004141"/>
    </source>
</evidence>
<dbReference type="GO" id="GO:0016020">
    <property type="term" value="C:membrane"/>
    <property type="evidence" value="ECO:0007669"/>
    <property type="project" value="UniProtKB-SubCell"/>
</dbReference>
<evidence type="ECO:0000256" key="4">
    <source>
        <dbReference type="ARBA" id="ARBA00023136"/>
    </source>
</evidence>
<feature type="transmembrane region" description="Helical" evidence="5">
    <location>
        <begin position="165"/>
        <end position="182"/>
    </location>
</feature>
<name>A0A9E6XV24_9ACTN</name>
<keyword evidence="3 5" id="KW-1133">Transmembrane helix</keyword>
<feature type="transmembrane region" description="Helical" evidence="5">
    <location>
        <begin position="467"/>
        <end position="487"/>
    </location>
</feature>
<proteinExistence type="predicted"/>
<dbReference type="RefSeq" id="WP_259314664.1">
    <property type="nucleotide sequence ID" value="NZ_CP087164.1"/>
</dbReference>
<feature type="transmembrane region" description="Helical" evidence="5">
    <location>
        <begin position="265"/>
        <end position="285"/>
    </location>
</feature>
<feature type="transmembrane region" description="Helical" evidence="5">
    <location>
        <begin position="100"/>
        <end position="116"/>
    </location>
</feature>
<dbReference type="Gene3D" id="1.25.40.10">
    <property type="entry name" value="Tetratricopeptide repeat domain"/>
    <property type="match status" value="1"/>
</dbReference>
<sequence length="670" mass="68146">MSPATGAAQTTTTVAGAGTALVVFAWWAVDDGGMAPTTWYSGALLVLIAFVLLAGARRLGSLSRWTRWALAGLAGYTVWSFLSLLWAQSRGDAWDGANRTLLYLLVFALFAALPWTSRRAGVALGAFVLVVAVIGAGALAGAVAGDVTAAFADGRLAAPTGYENASAALYLMALWPAITLAARREAPPAVRAAMLAAAGVLVDLGILAQSRGSLIGGGVALVVALWAAPNRGRLIVALGAVAVATAAALPFLLRVYASSSLQREAAVTRAGAAILVAAIALFAAGSFSRRLDGRPMPRLPVRVPGVWRWAAVAALLAVVAAGAATARATILDGAREAQLTTRLTPSGDPGRYDLWRVAAGQFAAHPLQGAGADNFAHAYAQDRRHHEELMYPHSVEWRVLGQTGLVGAALLGGFLAAGFAGAHAAIRRTGGGTVALGAALAAIYWIAHASLDWLWEMPAAGAPAMAALGMAAGMGTVAAPNAAVLVAPRGGRRTAALAVVAIVAAASLALPALAAFEIEHAARIGAADPAAARRALDRARALNPLSDRPDVVAGALAVQAGDAPAARSAYARAIGRDPGSWHSQAQLGVLELEAGRRSRAVSLLARAQELNPLEPSLPAALAAARSGGPAPAEVTDRLARSAIPGPLGPRPVTCRPVLGLDAACSRGTRR</sequence>
<keyword evidence="2 5" id="KW-0812">Transmembrane</keyword>
<feature type="transmembrane region" description="Helical" evidence="5">
    <location>
        <begin position="39"/>
        <end position="56"/>
    </location>
</feature>
<dbReference type="Pfam" id="PF04932">
    <property type="entry name" value="Wzy_C"/>
    <property type="match status" value="1"/>
</dbReference>
<feature type="transmembrane region" description="Helical" evidence="5">
    <location>
        <begin position="429"/>
        <end position="447"/>
    </location>
</feature>
<evidence type="ECO:0000256" key="5">
    <source>
        <dbReference type="SAM" id="Phobius"/>
    </source>
</evidence>
<feature type="domain" description="O-antigen ligase-related" evidence="6">
    <location>
        <begin position="267"/>
        <end position="411"/>
    </location>
</feature>
<dbReference type="SUPFAM" id="SSF48452">
    <property type="entry name" value="TPR-like"/>
    <property type="match status" value="1"/>
</dbReference>
<feature type="transmembrane region" description="Helical" evidence="5">
    <location>
        <begin position="7"/>
        <end position="27"/>
    </location>
</feature>
<feature type="transmembrane region" description="Helical" evidence="5">
    <location>
        <begin position="123"/>
        <end position="145"/>
    </location>
</feature>
<evidence type="ECO:0000256" key="3">
    <source>
        <dbReference type="ARBA" id="ARBA00022989"/>
    </source>
</evidence>
<keyword evidence="4 5" id="KW-0472">Membrane</keyword>
<keyword evidence="8" id="KW-1185">Reference proteome</keyword>
<dbReference type="InterPro" id="IPR007016">
    <property type="entry name" value="O-antigen_ligase-rel_domated"/>
</dbReference>
<evidence type="ECO:0000256" key="2">
    <source>
        <dbReference type="ARBA" id="ARBA00022692"/>
    </source>
</evidence>
<feature type="transmembrane region" description="Helical" evidence="5">
    <location>
        <begin position="235"/>
        <end position="253"/>
    </location>
</feature>
<gene>
    <name evidence="7" type="ORF">DSM104329_01384</name>
</gene>
<dbReference type="KEGG" id="sbae:DSM104329_01384"/>
<evidence type="ECO:0000313" key="8">
    <source>
        <dbReference type="Proteomes" id="UP001162834"/>
    </source>
</evidence>
<evidence type="ECO:0000313" key="7">
    <source>
        <dbReference type="EMBL" id="UGS35000.1"/>
    </source>
</evidence>
<dbReference type="PANTHER" id="PTHR37422:SF13">
    <property type="entry name" value="LIPOPOLYSACCHARIDE BIOSYNTHESIS PROTEIN PA4999-RELATED"/>
    <property type="match status" value="1"/>
</dbReference>
<reference evidence="7" key="1">
    <citation type="journal article" date="2022" name="Int. J. Syst. Evol. Microbiol.">
        <title>Pseudomonas aegrilactucae sp. nov. and Pseudomonas morbosilactucae sp. nov., pathogens causing bacterial rot of lettuce in Japan.</title>
        <authorList>
            <person name="Sawada H."/>
            <person name="Fujikawa T."/>
            <person name="Satou M."/>
        </authorList>
    </citation>
    <scope>NUCLEOTIDE SEQUENCE</scope>
    <source>
        <strain evidence="7">0166_1</strain>
    </source>
</reference>
<feature type="transmembrane region" description="Helical" evidence="5">
    <location>
        <begin position="68"/>
        <end position="88"/>
    </location>
</feature>
<feature type="transmembrane region" description="Helical" evidence="5">
    <location>
        <begin position="494"/>
        <end position="516"/>
    </location>
</feature>
<accession>A0A9E6XV24</accession>
<protein>
    <recommendedName>
        <fullName evidence="6">O-antigen ligase-related domain-containing protein</fullName>
    </recommendedName>
</protein>